<proteinExistence type="inferred from homology"/>
<dbReference type="Proteomes" id="UP000247673">
    <property type="component" value="Unassembled WGS sequence"/>
</dbReference>
<evidence type="ECO:0000256" key="5">
    <source>
        <dbReference type="ARBA" id="ARBA00022679"/>
    </source>
</evidence>
<organism evidence="10 11">
    <name type="scientific">Gilliamella apis</name>
    <dbReference type="NCBI Taxonomy" id="1970738"/>
    <lineage>
        <taxon>Bacteria</taxon>
        <taxon>Pseudomonadati</taxon>
        <taxon>Pseudomonadota</taxon>
        <taxon>Gammaproteobacteria</taxon>
        <taxon>Orbales</taxon>
        <taxon>Orbaceae</taxon>
        <taxon>Gilliamella</taxon>
    </lineage>
</organism>
<dbReference type="OrthoDB" id="9807549at2"/>
<dbReference type="CDD" id="cd04194">
    <property type="entry name" value="GT8_A4GalT_like"/>
    <property type="match status" value="1"/>
</dbReference>
<evidence type="ECO:0000313" key="11">
    <source>
        <dbReference type="Proteomes" id="UP000247673"/>
    </source>
</evidence>
<feature type="domain" description="Glycosyl transferase family 8 C-terminal" evidence="9">
    <location>
        <begin position="280"/>
        <end position="336"/>
    </location>
</feature>
<dbReference type="Pfam" id="PF01501">
    <property type="entry name" value="Glyco_transf_8"/>
    <property type="match status" value="1"/>
</dbReference>
<dbReference type="RefSeq" id="WP_110447497.1">
    <property type="nucleotide sequence ID" value="NZ_CP132381.1"/>
</dbReference>
<dbReference type="EMBL" id="QGLO01000004">
    <property type="protein sequence ID" value="PXY91538.1"/>
    <property type="molecule type" value="Genomic_DNA"/>
</dbReference>
<dbReference type="PANTHER" id="PTHR13778:SF47">
    <property type="entry name" value="LIPOPOLYSACCHARIDE 1,3-GALACTOSYLTRANSFERASE"/>
    <property type="match status" value="1"/>
</dbReference>
<name>A0A2V4DNU6_9GAMM</name>
<comment type="cofactor">
    <cofactor evidence="1">
        <name>Mg(2+)</name>
        <dbReference type="ChEBI" id="CHEBI:18420"/>
    </cofactor>
</comment>
<keyword evidence="11" id="KW-1185">Reference proteome</keyword>
<evidence type="ECO:0000259" key="9">
    <source>
        <dbReference type="Pfam" id="PF08437"/>
    </source>
</evidence>
<dbReference type="GO" id="GO:0046872">
    <property type="term" value="F:metal ion binding"/>
    <property type="evidence" value="ECO:0007669"/>
    <property type="project" value="UniProtKB-KW"/>
</dbReference>
<gene>
    <name evidence="10" type="ORF">DKK78_04225</name>
</gene>
<dbReference type="Pfam" id="PF08437">
    <property type="entry name" value="Glyco_transf_8C"/>
    <property type="match status" value="1"/>
</dbReference>
<dbReference type="InterPro" id="IPR013645">
    <property type="entry name" value="Glyco_transf_8N"/>
</dbReference>
<evidence type="ECO:0000313" key="10">
    <source>
        <dbReference type="EMBL" id="PXY91538.1"/>
    </source>
</evidence>
<dbReference type="InterPro" id="IPR002495">
    <property type="entry name" value="Glyco_trans_8"/>
</dbReference>
<dbReference type="SUPFAM" id="SSF53448">
    <property type="entry name" value="Nucleotide-diphospho-sugar transferases"/>
    <property type="match status" value="1"/>
</dbReference>
<comment type="pathway">
    <text evidence="2">Bacterial outer membrane biogenesis; LPS core biosynthesis.</text>
</comment>
<evidence type="ECO:0000256" key="1">
    <source>
        <dbReference type="ARBA" id="ARBA00001946"/>
    </source>
</evidence>
<reference evidence="10 11" key="1">
    <citation type="submission" date="2018-05" db="EMBL/GenBank/DDBJ databases">
        <title>Reference genomes for bee gut microbiota database.</title>
        <authorList>
            <person name="Ellegaard K.M."/>
        </authorList>
    </citation>
    <scope>NUCLEOTIDE SEQUENCE [LARGE SCALE GENOMIC DNA]</scope>
    <source>
        <strain evidence="10 11">ESL0172</strain>
    </source>
</reference>
<dbReference type="PANTHER" id="PTHR13778">
    <property type="entry name" value="GLYCOSYLTRANSFERASE 8 DOMAIN-CONTAINING PROTEIN"/>
    <property type="match status" value="1"/>
</dbReference>
<keyword evidence="4 10" id="KW-0328">Glycosyltransferase</keyword>
<keyword evidence="7" id="KW-0460">Magnesium</keyword>
<dbReference type="AlphaFoldDB" id="A0A2V4DNU6"/>
<evidence type="ECO:0000256" key="3">
    <source>
        <dbReference type="ARBA" id="ARBA00006351"/>
    </source>
</evidence>
<keyword evidence="6" id="KW-0479">Metal-binding</keyword>
<keyword evidence="5 10" id="KW-0808">Transferase</keyword>
<evidence type="ECO:0000256" key="4">
    <source>
        <dbReference type="ARBA" id="ARBA00022676"/>
    </source>
</evidence>
<dbReference type="Gene3D" id="3.90.550.10">
    <property type="entry name" value="Spore Coat Polysaccharide Biosynthesis Protein SpsA, Chain A"/>
    <property type="match status" value="1"/>
</dbReference>
<comment type="caution">
    <text evidence="10">The sequence shown here is derived from an EMBL/GenBank/DDBJ whole genome shotgun (WGS) entry which is preliminary data.</text>
</comment>
<dbReference type="InterPro" id="IPR029044">
    <property type="entry name" value="Nucleotide-diphossugar_trans"/>
</dbReference>
<sequence length="340" mass="39964">MYFNANKIIKKKIEFFSNSNNNTDTLNIAYGIDRNFFLGCAVSISSILLFNSKFNFSFHVFTNSLSSEFERIMKLLNKQFNVNITIYLVDDDTFAELPTTKIWTIATYFRFIVANYFYQKIDKILYIDADIICKGSLEELFSLQFDDNIAYVVKDKDAIWWNKCAIRLNEPNLSKGYFNAGFLLINLNKWNELNINSQALKMLSDINKSKKLTHLDQDVLNLLLLKKVKYLDSKYNQQVSVNYELKYKTKNKIYSPILDQTILIHYIGPTKPWHTWAKDYKCSQYFITVKERSPLKSIPLLSATNANQMRYCSKHKMHQKKYFSGIICNILYYLKKITKS</sequence>
<evidence type="ECO:0000256" key="6">
    <source>
        <dbReference type="ARBA" id="ARBA00022723"/>
    </source>
</evidence>
<accession>A0A2V4DNU6</accession>
<comment type="similarity">
    <text evidence="3">Belongs to the glycosyltransferase 8 family.</text>
</comment>
<evidence type="ECO:0000256" key="7">
    <source>
        <dbReference type="ARBA" id="ARBA00022842"/>
    </source>
</evidence>
<evidence type="ECO:0000256" key="8">
    <source>
        <dbReference type="ARBA" id="ARBA00022985"/>
    </source>
</evidence>
<dbReference type="InterPro" id="IPR050748">
    <property type="entry name" value="Glycosyltrans_8_dom-fam"/>
</dbReference>
<keyword evidence="8" id="KW-0448">Lipopolysaccharide biosynthesis</keyword>
<protein>
    <submittedName>
        <fullName evidence="10">Lipopolysaccharide 1,3-galactosyltransferase</fullName>
    </submittedName>
</protein>
<evidence type="ECO:0000256" key="2">
    <source>
        <dbReference type="ARBA" id="ARBA00004713"/>
    </source>
</evidence>
<dbReference type="GO" id="GO:0008918">
    <property type="term" value="F:lipopolysaccharide 3-alpha-galactosyltransferase activity"/>
    <property type="evidence" value="ECO:0007669"/>
    <property type="project" value="InterPro"/>
</dbReference>